<evidence type="ECO:0000313" key="2">
    <source>
        <dbReference type="EMBL" id="GGK78648.1"/>
    </source>
</evidence>
<dbReference type="InterPro" id="IPR032710">
    <property type="entry name" value="NTF2-like_dom_sf"/>
</dbReference>
<gene>
    <name evidence="2" type="ORF">GCM10010126_42560</name>
</gene>
<evidence type="ECO:0000259" key="1">
    <source>
        <dbReference type="Pfam" id="PF12680"/>
    </source>
</evidence>
<proteinExistence type="predicted"/>
<protein>
    <recommendedName>
        <fullName evidence="1">SnoaL-like domain-containing protein</fullName>
    </recommendedName>
</protein>
<dbReference type="InterPro" id="IPR037401">
    <property type="entry name" value="SnoaL-like"/>
</dbReference>
<dbReference type="Pfam" id="PF12680">
    <property type="entry name" value="SnoaL_2"/>
    <property type="match status" value="1"/>
</dbReference>
<dbReference type="Gene3D" id="3.10.450.50">
    <property type="match status" value="1"/>
</dbReference>
<sequence>MPVSETDATLVRTFYGALARRDLDAMERCYHPDVTFGDPIFQELEGRPRIMGMWRLLMERGAGLDVSLRRVTAGPHEVTAGWIAGYTFTATGRKVVNQIDSLFRFEGGLIVRQHDDFDFRHWSKMALGRPVGLVVGWTPALRARIRSQAMEGLRESMTPA</sequence>
<reference evidence="2" key="1">
    <citation type="journal article" date="2014" name="Int. J. Syst. Evol. Microbiol.">
        <title>Complete genome sequence of Corynebacterium casei LMG S-19264T (=DSM 44701T), isolated from a smear-ripened cheese.</title>
        <authorList>
            <consortium name="US DOE Joint Genome Institute (JGI-PGF)"/>
            <person name="Walter F."/>
            <person name="Albersmeier A."/>
            <person name="Kalinowski J."/>
            <person name="Ruckert C."/>
        </authorList>
    </citation>
    <scope>NUCLEOTIDE SEQUENCE</scope>
    <source>
        <strain evidence="2">JCM 3093</strain>
    </source>
</reference>
<evidence type="ECO:0000313" key="3">
    <source>
        <dbReference type="Proteomes" id="UP000627984"/>
    </source>
</evidence>
<name>A0AA37BJL0_9ACTN</name>
<dbReference type="SUPFAM" id="SSF54427">
    <property type="entry name" value="NTF2-like"/>
    <property type="match status" value="1"/>
</dbReference>
<dbReference type="RefSeq" id="WP_191896303.1">
    <property type="nucleotide sequence ID" value="NZ_BMQD01000013.1"/>
</dbReference>
<comment type="caution">
    <text evidence="2">The sequence shown here is derived from an EMBL/GenBank/DDBJ whole genome shotgun (WGS) entry which is preliminary data.</text>
</comment>
<accession>A0AA37BJL0</accession>
<dbReference type="Proteomes" id="UP000627984">
    <property type="component" value="Unassembled WGS sequence"/>
</dbReference>
<organism evidence="2 3">
    <name type="scientific">Planomonospora parontospora</name>
    <dbReference type="NCBI Taxonomy" id="58119"/>
    <lineage>
        <taxon>Bacteria</taxon>
        <taxon>Bacillati</taxon>
        <taxon>Actinomycetota</taxon>
        <taxon>Actinomycetes</taxon>
        <taxon>Streptosporangiales</taxon>
        <taxon>Streptosporangiaceae</taxon>
        <taxon>Planomonospora</taxon>
    </lineage>
</organism>
<reference evidence="2" key="2">
    <citation type="submission" date="2022-09" db="EMBL/GenBank/DDBJ databases">
        <authorList>
            <person name="Sun Q."/>
            <person name="Ohkuma M."/>
        </authorList>
    </citation>
    <scope>NUCLEOTIDE SEQUENCE</scope>
    <source>
        <strain evidence="2">JCM 3093</strain>
    </source>
</reference>
<dbReference type="EMBL" id="BMQD01000013">
    <property type="protein sequence ID" value="GGK78648.1"/>
    <property type="molecule type" value="Genomic_DNA"/>
</dbReference>
<dbReference type="AlphaFoldDB" id="A0AA37BJL0"/>
<feature type="domain" description="SnoaL-like" evidence="1">
    <location>
        <begin position="11"/>
        <end position="112"/>
    </location>
</feature>